<evidence type="ECO:0000256" key="1">
    <source>
        <dbReference type="ARBA" id="ARBA00001971"/>
    </source>
</evidence>
<reference evidence="7 8" key="1">
    <citation type="submission" date="2018-05" db="EMBL/GenBank/DDBJ databases">
        <title>Leucothrix arctica sp. nov., isolated from Arctic seawater.</title>
        <authorList>
            <person name="Choi A."/>
            <person name="Baek K."/>
        </authorList>
    </citation>
    <scope>NUCLEOTIDE SEQUENCE [LARGE SCALE GENOMIC DNA]</scope>
    <source>
        <strain evidence="7 8">IMCC9719</strain>
    </source>
</reference>
<dbReference type="PANTHER" id="PTHR47366:SF1">
    <property type="entry name" value="TWO-ON-TWO HEMOGLOBIN-3"/>
    <property type="match status" value="1"/>
</dbReference>
<gene>
    <name evidence="7" type="ORF">DKT75_12035</name>
</gene>
<dbReference type="GO" id="GO:0019825">
    <property type="term" value="F:oxygen binding"/>
    <property type="evidence" value="ECO:0007669"/>
    <property type="project" value="InterPro"/>
</dbReference>
<evidence type="ECO:0000313" key="7">
    <source>
        <dbReference type="EMBL" id="PWQ95755.1"/>
    </source>
</evidence>
<dbReference type="PROSITE" id="PS01213">
    <property type="entry name" value="GLOBIN_FAM_2"/>
    <property type="match status" value="1"/>
</dbReference>
<evidence type="ECO:0000256" key="6">
    <source>
        <dbReference type="ARBA" id="ARBA00034496"/>
    </source>
</evidence>
<proteinExistence type="inferred from homology"/>
<accession>A0A317CAP4</accession>
<dbReference type="Pfam" id="PF01152">
    <property type="entry name" value="Bac_globin"/>
    <property type="match status" value="1"/>
</dbReference>
<evidence type="ECO:0000313" key="8">
    <source>
        <dbReference type="Proteomes" id="UP000245506"/>
    </source>
</evidence>
<dbReference type="InterPro" id="IPR009050">
    <property type="entry name" value="Globin-like_sf"/>
</dbReference>
<keyword evidence="3" id="KW-0349">Heme</keyword>
<organism evidence="7 8">
    <name type="scientific">Leucothrix arctica</name>
    <dbReference type="NCBI Taxonomy" id="1481894"/>
    <lineage>
        <taxon>Bacteria</taxon>
        <taxon>Pseudomonadati</taxon>
        <taxon>Pseudomonadota</taxon>
        <taxon>Gammaproteobacteria</taxon>
        <taxon>Thiotrichales</taxon>
        <taxon>Thiotrichaceae</taxon>
        <taxon>Leucothrix</taxon>
    </lineage>
</organism>
<keyword evidence="5" id="KW-0408">Iron</keyword>
<dbReference type="OrthoDB" id="9790913at2"/>
<dbReference type="InterPro" id="IPR019795">
    <property type="entry name" value="Globin_bac-like_CS"/>
</dbReference>
<protein>
    <submittedName>
        <fullName evidence="7">Globin</fullName>
    </submittedName>
</protein>
<dbReference type="GO" id="GO:0020037">
    <property type="term" value="F:heme binding"/>
    <property type="evidence" value="ECO:0007669"/>
    <property type="project" value="InterPro"/>
</dbReference>
<keyword evidence="2" id="KW-0813">Transport</keyword>
<dbReference type="GO" id="GO:0005344">
    <property type="term" value="F:oxygen carrier activity"/>
    <property type="evidence" value="ECO:0007669"/>
    <property type="project" value="InterPro"/>
</dbReference>
<evidence type="ECO:0000256" key="2">
    <source>
        <dbReference type="ARBA" id="ARBA00022448"/>
    </source>
</evidence>
<evidence type="ECO:0000256" key="5">
    <source>
        <dbReference type="ARBA" id="ARBA00023004"/>
    </source>
</evidence>
<comment type="similarity">
    <text evidence="6">Belongs to the truncated hemoglobin family. Group II subfamily.</text>
</comment>
<dbReference type="SUPFAM" id="SSF46458">
    <property type="entry name" value="Globin-like"/>
    <property type="match status" value="1"/>
</dbReference>
<dbReference type="AlphaFoldDB" id="A0A317CAP4"/>
<dbReference type="Gene3D" id="1.10.490.10">
    <property type="entry name" value="Globins"/>
    <property type="match status" value="1"/>
</dbReference>
<dbReference type="GO" id="GO:0046872">
    <property type="term" value="F:metal ion binding"/>
    <property type="evidence" value="ECO:0007669"/>
    <property type="project" value="UniProtKB-KW"/>
</dbReference>
<evidence type="ECO:0000256" key="4">
    <source>
        <dbReference type="ARBA" id="ARBA00022723"/>
    </source>
</evidence>
<keyword evidence="8" id="KW-1185">Reference proteome</keyword>
<dbReference type="InterPro" id="IPR044203">
    <property type="entry name" value="GlbO/GLB3-like"/>
</dbReference>
<dbReference type="Proteomes" id="UP000245506">
    <property type="component" value="Unassembled WGS sequence"/>
</dbReference>
<dbReference type="InterPro" id="IPR001486">
    <property type="entry name" value="Hemoglobin_trunc"/>
</dbReference>
<dbReference type="PANTHER" id="PTHR47366">
    <property type="entry name" value="TWO-ON-TWO HEMOGLOBIN-3"/>
    <property type="match status" value="1"/>
</dbReference>
<evidence type="ECO:0000256" key="3">
    <source>
        <dbReference type="ARBA" id="ARBA00022617"/>
    </source>
</evidence>
<dbReference type="EMBL" id="QGKL01000032">
    <property type="protein sequence ID" value="PWQ95755.1"/>
    <property type="molecule type" value="Genomic_DNA"/>
</dbReference>
<dbReference type="CDD" id="cd14773">
    <property type="entry name" value="TrHb2_PhHbO-like_O"/>
    <property type="match status" value="1"/>
</dbReference>
<sequence length="140" mass="15921">MQISNAPGPKAYGQDDHSFQTAGGIDGIRQLVTDFYQQMDVIPDASHIRSLHPKDQEESIDKLARFLTGWMGGPSLYNEKYGRISIPAAHQHIDIGNAERDAWLGCMKQALDMQKSYPQDFRDYLMTQLTFPANMCRNRE</sequence>
<comment type="cofactor">
    <cofactor evidence="1">
        <name>heme</name>
        <dbReference type="ChEBI" id="CHEBI:30413"/>
    </cofactor>
</comment>
<comment type="caution">
    <text evidence="7">The sequence shown here is derived from an EMBL/GenBank/DDBJ whole genome shotgun (WGS) entry which is preliminary data.</text>
</comment>
<dbReference type="RefSeq" id="WP_109823683.1">
    <property type="nucleotide sequence ID" value="NZ_QGKL01000032.1"/>
</dbReference>
<keyword evidence="4" id="KW-0479">Metal-binding</keyword>
<dbReference type="InterPro" id="IPR012292">
    <property type="entry name" value="Globin/Proto"/>
</dbReference>
<name>A0A317CAP4_9GAMM</name>